<dbReference type="SUPFAM" id="SSF50978">
    <property type="entry name" value="WD40 repeat-like"/>
    <property type="match status" value="1"/>
</dbReference>
<feature type="repeat" description="WD" evidence="3">
    <location>
        <begin position="1"/>
        <end position="32"/>
    </location>
</feature>
<dbReference type="PANTHER" id="PTHR19879">
    <property type="entry name" value="TRANSCRIPTION INITIATION FACTOR TFIID"/>
    <property type="match status" value="1"/>
</dbReference>
<dbReference type="InterPro" id="IPR036322">
    <property type="entry name" value="WD40_repeat_dom_sf"/>
</dbReference>
<name>A0ABP8UJ97_9ACTN</name>
<protein>
    <submittedName>
        <fullName evidence="4">Uncharacterized protein</fullName>
    </submittedName>
</protein>
<evidence type="ECO:0000256" key="2">
    <source>
        <dbReference type="ARBA" id="ARBA00022737"/>
    </source>
</evidence>
<sequence>MAFSRDGKTLATGSKDSTARLWDVATGRTTAALTGHTDWVTSVAFSPDGKTLATGSWDNTARLWKIRSR</sequence>
<dbReference type="InterPro" id="IPR001680">
    <property type="entry name" value="WD40_rpt"/>
</dbReference>
<keyword evidence="1 3" id="KW-0853">WD repeat</keyword>
<evidence type="ECO:0000256" key="3">
    <source>
        <dbReference type="PROSITE-ProRule" id="PRU00221"/>
    </source>
</evidence>
<dbReference type="InterPro" id="IPR019775">
    <property type="entry name" value="WD40_repeat_CS"/>
</dbReference>
<dbReference type="Gene3D" id="2.130.10.10">
    <property type="entry name" value="YVTN repeat-like/Quinoprotein amine dehydrogenase"/>
    <property type="match status" value="1"/>
</dbReference>
<comment type="caution">
    <text evidence="4">The sequence shown here is derived from an EMBL/GenBank/DDBJ whole genome shotgun (WGS) entry which is preliminary data.</text>
</comment>
<evidence type="ECO:0000313" key="5">
    <source>
        <dbReference type="Proteomes" id="UP001501442"/>
    </source>
</evidence>
<gene>
    <name evidence="4" type="ORF">GCM10023196_066130</name>
</gene>
<feature type="repeat" description="WD" evidence="3">
    <location>
        <begin position="33"/>
        <end position="69"/>
    </location>
</feature>
<dbReference type="InterPro" id="IPR020472">
    <property type="entry name" value="WD40_PAC1"/>
</dbReference>
<accession>A0ABP8UJ97</accession>
<dbReference type="PRINTS" id="PR00320">
    <property type="entry name" value="GPROTEINBRPT"/>
</dbReference>
<dbReference type="SMART" id="SM00320">
    <property type="entry name" value="WD40"/>
    <property type="match status" value="2"/>
</dbReference>
<dbReference type="InterPro" id="IPR015943">
    <property type="entry name" value="WD40/YVTN_repeat-like_dom_sf"/>
</dbReference>
<proteinExistence type="predicted"/>
<organism evidence="4 5">
    <name type="scientific">Actinoallomurus vinaceus</name>
    <dbReference type="NCBI Taxonomy" id="1080074"/>
    <lineage>
        <taxon>Bacteria</taxon>
        <taxon>Bacillati</taxon>
        <taxon>Actinomycetota</taxon>
        <taxon>Actinomycetes</taxon>
        <taxon>Streptosporangiales</taxon>
        <taxon>Thermomonosporaceae</taxon>
        <taxon>Actinoallomurus</taxon>
    </lineage>
</organism>
<dbReference type="Proteomes" id="UP001501442">
    <property type="component" value="Unassembled WGS sequence"/>
</dbReference>
<dbReference type="PROSITE" id="PS50082">
    <property type="entry name" value="WD_REPEATS_2"/>
    <property type="match status" value="2"/>
</dbReference>
<evidence type="ECO:0000256" key="1">
    <source>
        <dbReference type="ARBA" id="ARBA00022574"/>
    </source>
</evidence>
<dbReference type="PANTHER" id="PTHR19879:SF9">
    <property type="entry name" value="TRANSCRIPTION INITIATION FACTOR TFIID SUBUNIT 5"/>
    <property type="match status" value="1"/>
</dbReference>
<dbReference type="EMBL" id="BAABHK010000010">
    <property type="protein sequence ID" value="GAA4632486.1"/>
    <property type="molecule type" value="Genomic_DNA"/>
</dbReference>
<dbReference type="PROSITE" id="PS50294">
    <property type="entry name" value="WD_REPEATS_REGION"/>
    <property type="match status" value="2"/>
</dbReference>
<keyword evidence="2" id="KW-0677">Repeat</keyword>
<evidence type="ECO:0000313" key="4">
    <source>
        <dbReference type="EMBL" id="GAA4632486.1"/>
    </source>
</evidence>
<dbReference type="Pfam" id="PF00400">
    <property type="entry name" value="WD40"/>
    <property type="match status" value="2"/>
</dbReference>
<dbReference type="RefSeq" id="WP_345435467.1">
    <property type="nucleotide sequence ID" value="NZ_BAABHK010000010.1"/>
</dbReference>
<keyword evidence="5" id="KW-1185">Reference proteome</keyword>
<dbReference type="PROSITE" id="PS00678">
    <property type="entry name" value="WD_REPEATS_1"/>
    <property type="match status" value="1"/>
</dbReference>
<reference evidence="5" key="1">
    <citation type="journal article" date="2019" name="Int. J. Syst. Evol. Microbiol.">
        <title>The Global Catalogue of Microorganisms (GCM) 10K type strain sequencing project: providing services to taxonomists for standard genome sequencing and annotation.</title>
        <authorList>
            <consortium name="The Broad Institute Genomics Platform"/>
            <consortium name="The Broad Institute Genome Sequencing Center for Infectious Disease"/>
            <person name="Wu L."/>
            <person name="Ma J."/>
        </authorList>
    </citation>
    <scope>NUCLEOTIDE SEQUENCE [LARGE SCALE GENOMIC DNA]</scope>
    <source>
        <strain evidence="5">JCM 17939</strain>
    </source>
</reference>